<sequence>MAQARQNRGRWLTSVKMDYKDVDHKLRNIIVSQDNHDKSILYRSLAARIKFRSQYIMSQQINSLTPIYSRKNKTDSKQQVVNKGQLLQTIMLNMEGPSIVIAAKLYSS</sequence>
<name>A0AA86QCA1_9EUKA</name>
<dbReference type="AlphaFoldDB" id="A0AA86QCA1"/>
<proteinExistence type="predicted"/>
<dbReference type="EMBL" id="CAXDID020000072">
    <property type="protein sequence ID" value="CAL6015025.1"/>
    <property type="molecule type" value="Genomic_DNA"/>
</dbReference>
<evidence type="ECO:0000313" key="3">
    <source>
        <dbReference type="Proteomes" id="UP001642409"/>
    </source>
</evidence>
<evidence type="ECO:0000313" key="1">
    <source>
        <dbReference type="EMBL" id="CAI9956115.1"/>
    </source>
</evidence>
<organism evidence="1">
    <name type="scientific">Hexamita inflata</name>
    <dbReference type="NCBI Taxonomy" id="28002"/>
    <lineage>
        <taxon>Eukaryota</taxon>
        <taxon>Metamonada</taxon>
        <taxon>Diplomonadida</taxon>
        <taxon>Hexamitidae</taxon>
        <taxon>Hexamitinae</taxon>
        <taxon>Hexamita</taxon>
    </lineage>
</organism>
<dbReference type="Proteomes" id="UP001642409">
    <property type="component" value="Unassembled WGS sequence"/>
</dbReference>
<gene>
    <name evidence="2" type="ORF">HINF_LOCUS24548</name>
    <name evidence="1" type="ORF">HINF_LOCUS43760</name>
</gene>
<reference evidence="1" key="1">
    <citation type="submission" date="2023-06" db="EMBL/GenBank/DDBJ databases">
        <authorList>
            <person name="Kurt Z."/>
        </authorList>
    </citation>
    <scope>NUCLEOTIDE SEQUENCE</scope>
</reference>
<keyword evidence="3" id="KW-1185">Reference proteome</keyword>
<comment type="caution">
    <text evidence="1">The sequence shown here is derived from an EMBL/GenBank/DDBJ whole genome shotgun (WGS) entry which is preliminary data.</text>
</comment>
<protein>
    <submittedName>
        <fullName evidence="2">Hypothetical_protein</fullName>
    </submittedName>
</protein>
<accession>A0AA86QCA1</accession>
<dbReference type="EMBL" id="CATOUU010000871">
    <property type="protein sequence ID" value="CAI9956115.1"/>
    <property type="molecule type" value="Genomic_DNA"/>
</dbReference>
<reference evidence="2 3" key="2">
    <citation type="submission" date="2024-07" db="EMBL/GenBank/DDBJ databases">
        <authorList>
            <person name="Akdeniz Z."/>
        </authorList>
    </citation>
    <scope>NUCLEOTIDE SEQUENCE [LARGE SCALE GENOMIC DNA]</scope>
</reference>
<evidence type="ECO:0000313" key="2">
    <source>
        <dbReference type="EMBL" id="CAL6015025.1"/>
    </source>
</evidence>